<evidence type="ECO:0000313" key="1">
    <source>
        <dbReference type="EMBL" id="KAK1386843.1"/>
    </source>
</evidence>
<comment type="caution">
    <text evidence="1">The sequence shown here is derived from an EMBL/GenBank/DDBJ whole genome shotgun (WGS) entry which is preliminary data.</text>
</comment>
<dbReference type="Proteomes" id="UP001237642">
    <property type="component" value="Unassembled WGS sequence"/>
</dbReference>
<dbReference type="EMBL" id="JAUIZM010000004">
    <property type="protein sequence ID" value="KAK1386843.1"/>
    <property type="molecule type" value="Genomic_DNA"/>
</dbReference>
<proteinExistence type="predicted"/>
<reference evidence="1" key="1">
    <citation type="submission" date="2023-02" db="EMBL/GenBank/DDBJ databases">
        <title>Genome of toxic invasive species Heracleum sosnowskyi carries increased number of genes despite the absence of recent whole-genome duplications.</title>
        <authorList>
            <person name="Schelkunov M."/>
            <person name="Shtratnikova V."/>
            <person name="Makarenko M."/>
            <person name="Klepikova A."/>
            <person name="Omelchenko D."/>
            <person name="Novikova G."/>
            <person name="Obukhova E."/>
            <person name="Bogdanov V."/>
            <person name="Penin A."/>
            <person name="Logacheva M."/>
        </authorList>
    </citation>
    <scope>NUCLEOTIDE SEQUENCE</scope>
    <source>
        <strain evidence="1">Hsosn_3</strain>
        <tissue evidence="1">Leaf</tissue>
    </source>
</reference>
<dbReference type="AlphaFoldDB" id="A0AAD8IKJ1"/>
<organism evidence="1 2">
    <name type="scientific">Heracleum sosnowskyi</name>
    <dbReference type="NCBI Taxonomy" id="360622"/>
    <lineage>
        <taxon>Eukaryota</taxon>
        <taxon>Viridiplantae</taxon>
        <taxon>Streptophyta</taxon>
        <taxon>Embryophyta</taxon>
        <taxon>Tracheophyta</taxon>
        <taxon>Spermatophyta</taxon>
        <taxon>Magnoliopsida</taxon>
        <taxon>eudicotyledons</taxon>
        <taxon>Gunneridae</taxon>
        <taxon>Pentapetalae</taxon>
        <taxon>asterids</taxon>
        <taxon>campanulids</taxon>
        <taxon>Apiales</taxon>
        <taxon>Apiaceae</taxon>
        <taxon>Apioideae</taxon>
        <taxon>apioid superclade</taxon>
        <taxon>Tordylieae</taxon>
        <taxon>Tordyliinae</taxon>
        <taxon>Heracleum</taxon>
    </lineage>
</organism>
<sequence>MLSSQKIRAFQVSKLMESGKSLLLEISFFTLYFRRADLLCVCRGDQSVIIFISTKQICDQTCGGSFVQQLHEVAMIGTVGPPLPSVDVCLESVPDMEYDALASIPRGA</sequence>
<protein>
    <submittedName>
        <fullName evidence="1">Uncharacterized protein</fullName>
    </submittedName>
</protein>
<reference evidence="1" key="2">
    <citation type="submission" date="2023-05" db="EMBL/GenBank/DDBJ databases">
        <authorList>
            <person name="Schelkunov M.I."/>
        </authorList>
    </citation>
    <scope>NUCLEOTIDE SEQUENCE</scope>
    <source>
        <strain evidence="1">Hsosn_3</strain>
        <tissue evidence="1">Leaf</tissue>
    </source>
</reference>
<keyword evidence="2" id="KW-1185">Reference proteome</keyword>
<gene>
    <name evidence="1" type="ORF">POM88_015021</name>
</gene>
<accession>A0AAD8IKJ1</accession>
<evidence type="ECO:0000313" key="2">
    <source>
        <dbReference type="Proteomes" id="UP001237642"/>
    </source>
</evidence>
<name>A0AAD8IKJ1_9APIA</name>